<comment type="caution">
    <text evidence="1">The sequence shown here is derived from an EMBL/GenBank/DDBJ whole genome shotgun (WGS) entry which is preliminary data.</text>
</comment>
<evidence type="ECO:0000313" key="1">
    <source>
        <dbReference type="EMBL" id="KAJ9086990.1"/>
    </source>
</evidence>
<proteinExistence type="predicted"/>
<sequence length="138" mass="15445">MAITHETVPFSVRMGKVQVKLSGPIMAGLSHNVIAGLDWLCHNRPYINWNISVITLNRNEVGFWIYPVKMRKLLHDTVFVRITETGSYDFKGELDFNQCSVKVIRAEPSAVPPLTTSPPPELAALVMIHIGLVENDGY</sequence>
<dbReference type="EMBL" id="QTSX02000419">
    <property type="protein sequence ID" value="KAJ9086990.1"/>
    <property type="molecule type" value="Genomic_DNA"/>
</dbReference>
<accession>A0ACC2UJG7</accession>
<dbReference type="Proteomes" id="UP001165960">
    <property type="component" value="Unassembled WGS sequence"/>
</dbReference>
<organism evidence="1 2">
    <name type="scientific">Entomophthora muscae</name>
    <dbReference type="NCBI Taxonomy" id="34485"/>
    <lineage>
        <taxon>Eukaryota</taxon>
        <taxon>Fungi</taxon>
        <taxon>Fungi incertae sedis</taxon>
        <taxon>Zoopagomycota</taxon>
        <taxon>Entomophthoromycotina</taxon>
        <taxon>Entomophthoromycetes</taxon>
        <taxon>Entomophthorales</taxon>
        <taxon>Entomophthoraceae</taxon>
        <taxon>Entomophthora</taxon>
    </lineage>
</organism>
<gene>
    <name evidence="1" type="ORF">DSO57_1037700</name>
</gene>
<protein>
    <submittedName>
        <fullName evidence="1">Uncharacterized protein</fullName>
    </submittedName>
</protein>
<reference evidence="1" key="1">
    <citation type="submission" date="2022-04" db="EMBL/GenBank/DDBJ databases">
        <title>Genome of the entomopathogenic fungus Entomophthora muscae.</title>
        <authorList>
            <person name="Elya C."/>
            <person name="Lovett B.R."/>
            <person name="Lee E."/>
            <person name="Macias A.M."/>
            <person name="Hajek A.E."/>
            <person name="De Bivort B.L."/>
            <person name="Kasson M.T."/>
            <person name="De Fine Licht H.H."/>
            <person name="Stajich J.E."/>
        </authorList>
    </citation>
    <scope>NUCLEOTIDE SEQUENCE</scope>
    <source>
        <strain evidence="1">Berkeley</strain>
    </source>
</reference>
<name>A0ACC2UJG7_9FUNG</name>
<keyword evidence="2" id="KW-1185">Reference proteome</keyword>
<evidence type="ECO:0000313" key="2">
    <source>
        <dbReference type="Proteomes" id="UP001165960"/>
    </source>
</evidence>